<evidence type="ECO:0000313" key="1">
    <source>
        <dbReference type="EMBL" id="KHG25008.1"/>
    </source>
</evidence>
<protein>
    <submittedName>
        <fullName evidence="1">Uncharacterized protein</fullName>
    </submittedName>
</protein>
<reference evidence="2" key="1">
    <citation type="submission" date="2014-09" db="EMBL/GenBank/DDBJ databases">
        <authorList>
            <person name="Mudge J."/>
            <person name="Ramaraj T."/>
            <person name="Lindquist I.E."/>
            <person name="Bharti A.K."/>
            <person name="Sundararajan A."/>
            <person name="Cameron C.T."/>
            <person name="Woodward J.E."/>
            <person name="May G.D."/>
            <person name="Brubaker C."/>
            <person name="Broadhvest J."/>
            <person name="Wilkins T.A."/>
        </authorList>
    </citation>
    <scope>NUCLEOTIDE SEQUENCE</scope>
    <source>
        <strain evidence="2">cv. AKA8401</strain>
    </source>
</reference>
<accession>A0A0B0PEY9</accession>
<gene>
    <name evidence="1" type="ORF">F383_30395</name>
</gene>
<evidence type="ECO:0000313" key="2">
    <source>
        <dbReference type="Proteomes" id="UP000032142"/>
    </source>
</evidence>
<dbReference type="EMBL" id="KN430954">
    <property type="protein sequence ID" value="KHG25008.1"/>
    <property type="molecule type" value="Genomic_DNA"/>
</dbReference>
<proteinExistence type="predicted"/>
<dbReference type="PANTHER" id="PTHR33356">
    <property type="entry name" value="TIP41-LIKE PROTEIN"/>
    <property type="match status" value="1"/>
</dbReference>
<keyword evidence="2" id="KW-1185">Reference proteome</keyword>
<name>A0A0B0PEY9_GOSAR</name>
<sequence length="277" mass="31789">MYILSLTLCPCLRSECERGNVTLRAKRPFISRKPRFLLENPASPLPITMANHFSNSPPNLDDGELWLPSDIFLHDPPSKFNPHLHHHHLPFTCMDDLAPRFAALSLPKHHQKLPKVTNFQRLKEPVRYGSVHGAGLVQNSCGFRNGPFLAGTKPVYEFQFLKPTQAQVESYVEARVRSLQRQQQNRLFQNRGLPFEANGFNNYKLGLGGGLVRESGGTGVFHPRIVNTPFDSTKKQSMRTRQPQEMMKSMKRVGVVKQEDCYYHLPPEMGFHRDWTW</sequence>
<dbReference type="Proteomes" id="UP000032142">
    <property type="component" value="Unassembled WGS sequence"/>
</dbReference>
<dbReference type="PANTHER" id="PTHR33356:SF34">
    <property type="match status" value="1"/>
</dbReference>
<organism evidence="1 2">
    <name type="scientific">Gossypium arboreum</name>
    <name type="common">Tree cotton</name>
    <name type="synonym">Gossypium nanking</name>
    <dbReference type="NCBI Taxonomy" id="29729"/>
    <lineage>
        <taxon>Eukaryota</taxon>
        <taxon>Viridiplantae</taxon>
        <taxon>Streptophyta</taxon>
        <taxon>Embryophyta</taxon>
        <taxon>Tracheophyta</taxon>
        <taxon>Spermatophyta</taxon>
        <taxon>Magnoliopsida</taxon>
        <taxon>eudicotyledons</taxon>
        <taxon>Gunneridae</taxon>
        <taxon>Pentapetalae</taxon>
        <taxon>rosids</taxon>
        <taxon>malvids</taxon>
        <taxon>Malvales</taxon>
        <taxon>Malvaceae</taxon>
        <taxon>Malvoideae</taxon>
        <taxon>Gossypium</taxon>
    </lineage>
</organism>
<dbReference type="AlphaFoldDB" id="A0A0B0PEY9"/>